<gene>
    <name evidence="1" type="primary">trbL</name>
    <name evidence="1" type="ORF">HHS34_005550</name>
</gene>
<organism evidence="1 2">
    <name type="scientific">Acidithiobacillus montserratensis</name>
    <dbReference type="NCBI Taxonomy" id="2729135"/>
    <lineage>
        <taxon>Bacteria</taxon>
        <taxon>Pseudomonadati</taxon>
        <taxon>Pseudomonadota</taxon>
        <taxon>Acidithiobacillia</taxon>
        <taxon>Acidithiobacillales</taxon>
        <taxon>Acidithiobacillaceae</taxon>
        <taxon>Acidithiobacillus</taxon>
    </lineage>
</organism>
<protein>
    <submittedName>
        <fullName evidence="1">P-type conjugative transfer protein TrbL</fullName>
    </submittedName>
</protein>
<accession>A0ACD5HJV3</accession>
<sequence>MKKNWLAISVALLSVMMFPASAMAAGTGILNSVDTDLHNTIFGWAGAMQTATAALFFALAGVEVAIMFMQHVLQKRGHEDLFTGIIKKTITLGFFLWLINNAVGGIGFMPSIIDGLAGGAAAVGAPPATPSTIATESLDIGIGIIFSPMAVYGNHAATISQFDSDISSDNISGAVTTAFNNFSYSSGHGNDTSSILGVNFKAIMIMLMQTIMMIIPAIIAAGGVFMLALDFLMIQLESYLAMVLGLVVLAGGGLRYTSKYVGSYLDYGIGVGVRLFVISAISYLVVTFIFKDLTKTLQIQNVFQMAFETMMLAIIIAILPKKAVSIAQTILTGQSSFGGEGGKALAAGAGVAAVAATGGAALAAGGVAMAGGAVAKAAAAGSGGSLSGAAAGGGGGAGGASGSLSSAAGAGGSGAANGVPVPAGSLAKSASGSKPSAQTPNPEKPAASGPTQGAQKSGDGAPVPSNASAGGGEPGAASVAETAAPAETGAGLGDTAAALEGAALATEAASSGTAAAPAAPSGTSTAQKPAATQTTSSTPGQKSGETTPAGKAATGTAASPAGTATTAADGPVPATESSTAGASPGATTGGGQTSSGPAGSGNTSSSATAETGAGSSPASEPAGSEESSAPSDSGTDPEQEPAPAPTPVSDAHGVPAPALADLQKALDQIARNTAPKKSGNVITRTEDKIKKYQERVDAISEKPGSVSGKGISTEHPSDW</sequence>
<name>A0ACD5HJV3_9PROT</name>
<evidence type="ECO:0000313" key="1">
    <source>
        <dbReference type="EMBL" id="XRI74658.1"/>
    </source>
</evidence>
<reference evidence="1 2" key="1">
    <citation type="journal article" date="2021" name="ISME J.">
        <title>Genomic evolution of the class Acidithiobacillia: deep-branching Proteobacteria living in extreme acidic conditions.</title>
        <authorList>
            <person name="Moya-Beltran A."/>
            <person name="Beard S."/>
            <person name="Rojas-Villalobos C."/>
            <person name="Issotta F."/>
            <person name="Gallardo Y."/>
            <person name="Ulloa R."/>
            <person name="Giaveno A."/>
            <person name="Degli Esposti M."/>
            <person name="Johnson D.B."/>
            <person name="Quatrini R."/>
        </authorList>
    </citation>
    <scope>NUCLEOTIDE SEQUENCE [LARGE SCALE GENOMIC DNA]</scope>
    <source>
        <strain evidence="1 2">GG1-14</strain>
    </source>
</reference>
<proteinExistence type="predicted"/>
<dbReference type="Proteomes" id="UP001195965">
    <property type="component" value="Chromosome"/>
</dbReference>
<keyword evidence="2" id="KW-1185">Reference proteome</keyword>
<evidence type="ECO:0000313" key="2">
    <source>
        <dbReference type="Proteomes" id="UP001195965"/>
    </source>
</evidence>
<dbReference type="EMBL" id="CP127526">
    <property type="protein sequence ID" value="XRI74658.1"/>
    <property type="molecule type" value="Genomic_DNA"/>
</dbReference>